<keyword evidence="4" id="KW-0274">FAD</keyword>
<dbReference type="Pfam" id="PF00732">
    <property type="entry name" value="GMC_oxred_N"/>
    <property type="match status" value="1"/>
</dbReference>
<evidence type="ECO:0000313" key="8">
    <source>
        <dbReference type="Proteomes" id="UP000541154"/>
    </source>
</evidence>
<comment type="caution">
    <text evidence="7">The sequence shown here is derived from an EMBL/GenBank/DDBJ whole genome shotgun (WGS) entry which is preliminary data.</text>
</comment>
<evidence type="ECO:0000256" key="2">
    <source>
        <dbReference type="ARBA" id="ARBA00010790"/>
    </source>
</evidence>
<keyword evidence="8" id="KW-1185">Reference proteome</keyword>
<reference evidence="7 8" key="1">
    <citation type="submission" date="2019-04" db="EMBL/GenBank/DDBJ databases">
        <title>Aspergillus burnettii sp. nov., novel species from soil in southeast Queensland.</title>
        <authorList>
            <person name="Gilchrist C.L.M."/>
            <person name="Pitt J.I."/>
            <person name="Lange L."/>
            <person name="Lacey H.J."/>
            <person name="Vuong D."/>
            <person name="Midgley D.J."/>
            <person name="Greenfield P."/>
            <person name="Bradbury M."/>
            <person name="Lacey E."/>
            <person name="Busk P.K."/>
            <person name="Pilgaard B."/>
            <person name="Chooi Y.H."/>
            <person name="Piggott A.M."/>
        </authorList>
    </citation>
    <scope>NUCLEOTIDE SEQUENCE [LARGE SCALE GENOMIC DNA]</scope>
    <source>
        <strain evidence="7 8">FRR 5400</strain>
    </source>
</reference>
<evidence type="ECO:0000256" key="3">
    <source>
        <dbReference type="ARBA" id="ARBA00022630"/>
    </source>
</evidence>
<dbReference type="AlphaFoldDB" id="A0A8H6AFB2"/>
<gene>
    <name evidence="7" type="ORF">ETB97_008694</name>
</gene>
<accession>A0A8H6AFB2</accession>
<proteinExistence type="inferred from homology"/>
<comment type="cofactor">
    <cofactor evidence="1">
        <name>FAD</name>
        <dbReference type="ChEBI" id="CHEBI:57692"/>
    </cofactor>
</comment>
<dbReference type="InterPro" id="IPR012132">
    <property type="entry name" value="GMC_OxRdtase"/>
</dbReference>
<keyword evidence="5" id="KW-0560">Oxidoreductase</keyword>
<sequence>MDLFVSKLSENAFVSVLVIETDSSVLNIENLTDVSRLPFTYNSPIDWAYEATLQNSVEIIIRDSANSDDNIIAIGVEIEDPESTKQLIRAGREVILTAGAMRSPAILEFSGFGNPRSVIR</sequence>
<dbReference type="Gene3D" id="3.50.50.60">
    <property type="entry name" value="FAD/NAD(P)-binding domain"/>
    <property type="match status" value="1"/>
</dbReference>
<dbReference type="GO" id="GO:0050660">
    <property type="term" value="F:flavin adenine dinucleotide binding"/>
    <property type="evidence" value="ECO:0007669"/>
    <property type="project" value="InterPro"/>
</dbReference>
<dbReference type="PANTHER" id="PTHR11552:SF201">
    <property type="entry name" value="GLUCOSE-METHANOL-CHOLINE OXIDOREDUCTASE N-TERMINAL DOMAIN-CONTAINING PROTEIN"/>
    <property type="match status" value="1"/>
</dbReference>
<dbReference type="GO" id="GO:0016614">
    <property type="term" value="F:oxidoreductase activity, acting on CH-OH group of donors"/>
    <property type="evidence" value="ECO:0007669"/>
    <property type="project" value="InterPro"/>
</dbReference>
<keyword evidence="3" id="KW-0285">Flavoprotein</keyword>
<dbReference type="SUPFAM" id="SSF51905">
    <property type="entry name" value="FAD/NAD(P)-binding domain"/>
    <property type="match status" value="1"/>
</dbReference>
<dbReference type="InterPro" id="IPR000172">
    <property type="entry name" value="GMC_OxRdtase_N"/>
</dbReference>
<dbReference type="Proteomes" id="UP000541154">
    <property type="component" value="Unassembled WGS sequence"/>
</dbReference>
<dbReference type="InterPro" id="IPR036188">
    <property type="entry name" value="FAD/NAD-bd_sf"/>
</dbReference>
<name>A0A8H6AFB2_PETAA</name>
<evidence type="ECO:0000256" key="1">
    <source>
        <dbReference type="ARBA" id="ARBA00001974"/>
    </source>
</evidence>
<organism evidence="7 8">
    <name type="scientific">Petromyces alliaceus</name>
    <name type="common">Aspergillus alliaceus</name>
    <dbReference type="NCBI Taxonomy" id="209559"/>
    <lineage>
        <taxon>Eukaryota</taxon>
        <taxon>Fungi</taxon>
        <taxon>Dikarya</taxon>
        <taxon>Ascomycota</taxon>
        <taxon>Pezizomycotina</taxon>
        <taxon>Eurotiomycetes</taxon>
        <taxon>Eurotiomycetidae</taxon>
        <taxon>Eurotiales</taxon>
        <taxon>Aspergillaceae</taxon>
        <taxon>Aspergillus</taxon>
        <taxon>Aspergillus subgen. Circumdati</taxon>
    </lineage>
</organism>
<evidence type="ECO:0000256" key="5">
    <source>
        <dbReference type="ARBA" id="ARBA00023002"/>
    </source>
</evidence>
<evidence type="ECO:0000256" key="4">
    <source>
        <dbReference type="ARBA" id="ARBA00022827"/>
    </source>
</evidence>
<protein>
    <recommendedName>
        <fullName evidence="6">Glucose-methanol-choline oxidoreductase N-terminal domain-containing protein</fullName>
    </recommendedName>
</protein>
<comment type="similarity">
    <text evidence="2">Belongs to the GMC oxidoreductase family.</text>
</comment>
<evidence type="ECO:0000313" key="7">
    <source>
        <dbReference type="EMBL" id="KAF5866889.1"/>
    </source>
</evidence>
<feature type="domain" description="Glucose-methanol-choline oxidoreductase N-terminal" evidence="6">
    <location>
        <begin position="59"/>
        <end position="116"/>
    </location>
</feature>
<dbReference type="EMBL" id="SPNV01000004">
    <property type="protein sequence ID" value="KAF5866889.1"/>
    <property type="molecule type" value="Genomic_DNA"/>
</dbReference>
<evidence type="ECO:0000259" key="6">
    <source>
        <dbReference type="Pfam" id="PF00732"/>
    </source>
</evidence>
<dbReference type="PANTHER" id="PTHR11552">
    <property type="entry name" value="GLUCOSE-METHANOL-CHOLINE GMC OXIDOREDUCTASE"/>
    <property type="match status" value="1"/>
</dbReference>